<gene>
    <name evidence="4" type="primary">106088754</name>
</gene>
<dbReference type="EnsemblMetazoa" id="SCAU004625-RA">
    <property type="protein sequence ID" value="SCAU004625-PA"/>
    <property type="gene ID" value="SCAU004625"/>
</dbReference>
<reference evidence="4" key="1">
    <citation type="submission" date="2020-05" db="UniProtKB">
        <authorList>
            <consortium name="EnsemblMetazoa"/>
        </authorList>
    </citation>
    <scope>IDENTIFICATION</scope>
    <source>
        <strain evidence="4">USDA</strain>
    </source>
</reference>
<evidence type="ECO:0000256" key="1">
    <source>
        <dbReference type="ARBA" id="ARBA00022737"/>
    </source>
</evidence>
<dbReference type="SUPFAM" id="SSF48452">
    <property type="entry name" value="TPR-like"/>
    <property type="match status" value="5"/>
</dbReference>
<keyword evidence="5" id="KW-1185">Reference proteome</keyword>
<dbReference type="AlphaFoldDB" id="A0A1I8P3W2"/>
<dbReference type="PANTHER" id="PTHR15704">
    <property type="entry name" value="SUPERKILLER 3 PROTEIN-RELATED"/>
    <property type="match status" value="1"/>
</dbReference>
<dbReference type="KEGG" id="scac:106088754"/>
<dbReference type="STRING" id="35570.A0A1I8P3W2"/>
<keyword evidence="1" id="KW-0677">Repeat</keyword>
<accession>A0A1I8P3W2</accession>
<dbReference type="PANTHER" id="PTHR15704:SF7">
    <property type="entry name" value="SUPERKILLER COMPLEX PROTEIN 3"/>
    <property type="match status" value="1"/>
</dbReference>
<dbReference type="OrthoDB" id="421075at2759"/>
<dbReference type="InterPro" id="IPR039226">
    <property type="entry name" value="Ski3/TTC37"/>
</dbReference>
<evidence type="ECO:0008006" key="6">
    <source>
        <dbReference type="Google" id="ProtNLM"/>
    </source>
</evidence>
<evidence type="ECO:0000313" key="4">
    <source>
        <dbReference type="EnsemblMetazoa" id="SCAU004625-PA"/>
    </source>
</evidence>
<dbReference type="InterPro" id="IPR011990">
    <property type="entry name" value="TPR-like_helical_dom_sf"/>
</dbReference>
<dbReference type="PROSITE" id="PS50005">
    <property type="entry name" value="TPR"/>
    <property type="match status" value="5"/>
</dbReference>
<dbReference type="Gene3D" id="1.25.40.10">
    <property type="entry name" value="Tetratricopeptide repeat domain"/>
    <property type="match status" value="7"/>
</dbReference>
<dbReference type="VEuPathDB" id="VectorBase:SCAU004625"/>
<dbReference type="PROSITE" id="PS50293">
    <property type="entry name" value="TPR_REGION"/>
    <property type="match status" value="1"/>
</dbReference>
<dbReference type="InterPro" id="IPR019734">
    <property type="entry name" value="TPR_rpt"/>
</dbReference>
<organism evidence="4 5">
    <name type="scientific">Stomoxys calcitrans</name>
    <name type="common">Stable fly</name>
    <name type="synonym">Conops calcitrans</name>
    <dbReference type="NCBI Taxonomy" id="35570"/>
    <lineage>
        <taxon>Eukaryota</taxon>
        <taxon>Metazoa</taxon>
        <taxon>Ecdysozoa</taxon>
        <taxon>Arthropoda</taxon>
        <taxon>Hexapoda</taxon>
        <taxon>Insecta</taxon>
        <taxon>Pterygota</taxon>
        <taxon>Neoptera</taxon>
        <taxon>Endopterygota</taxon>
        <taxon>Diptera</taxon>
        <taxon>Brachycera</taxon>
        <taxon>Muscomorpha</taxon>
        <taxon>Muscoidea</taxon>
        <taxon>Muscidae</taxon>
        <taxon>Stomoxys</taxon>
    </lineage>
</organism>
<evidence type="ECO:0000313" key="5">
    <source>
        <dbReference type="Proteomes" id="UP000095300"/>
    </source>
</evidence>
<dbReference type="GO" id="GO:0055087">
    <property type="term" value="C:Ski complex"/>
    <property type="evidence" value="ECO:0007669"/>
    <property type="project" value="InterPro"/>
</dbReference>
<feature type="repeat" description="TPR" evidence="3">
    <location>
        <begin position="414"/>
        <end position="447"/>
    </location>
</feature>
<sequence>MATKEMKTLLKEIREAIKSEKYEEAIKKCQEVLKTEPTSYMGHLLMGAAYQNSNKQEAAKYLRKAVEYSSPQPPTVALQGLSNCAPTEELPKIYEQLIQLVPEKHLDYFEKLYNVSTSYAKIAPECLEIFKRLIANPDLESHKAILLKYYGRVVMRYDFSIEAEDESVYKSCLEEIISDNTLGDHLPAHKRYLKLLYKQQQLDICLANACKLVEFYPDDIYAYEWICKIYCENYDTGNSSLLENLAQPIEVYASKLSVLNPQSGLALLIQAIDKYRAEQYVAARDCLYKVLVIQPNYSVAMRLLACTEMQLEAYGLADALWQQLSDTTSVDYAICVSYGEDQEKLSAAVEILKAQEKSEDVVRGLARCYFKLGDARNLNRLQMSDLCKAEFLYYDSPDEAIQFLGSTWEDLETFPALVLRGNYYYQLQDYSSALMCVLKATRLRPYSSECFYHLGKIYFASNDLVRSRKCFEKCVTLNPLNEDAVESLSAIYQQFGEEDLNVALLLNTLKRLKTPKKFKHIHYKLGLHYLNVNNCDEAIQCFRNAIKHDVSCMIYWESLGDAYAVRGSYNSAIRVFQKVLEMEPTNIYAKLQMAIMKTTIRMYSDAIEDFENLLKEHTDYLPALKGKAEAHIGLANFLNSEHRYGRAKDHLQMAVNMLQRCFLNPENLNMVWLWRLTAKVFVSTARMPESLANLDVSGKLAKRDSDIAFLTRKDLLNLALRFYTCALKLKQNTYLWYELALCSYYSANILTEDGQSHLEMATKACQMAIKEDPNRWHNWNLLGAINLHLLVNNLPMAQHCFVQALNLERKSYTTWTNLGVLYLKLNEIKMANQAFQRAQQSSPVYGNAWIGQAMIAECINEEEEAVDLFRHCQQFEYHPESSLGYAHWVCHILSDKEKCMLPHYKHAVDSMYADVVAFDAINWYTINEENEASTSAWSFLGFLCDRHRLYRLATKAYAKAAERSSGAERDLMYTNLGYSHLRLNEPNEAIIAFNKIAHASFKPMIGLALAYYKAGQHQESYSVYKSVLKTVAGIEDDKASRILVAMASMVYAFQGEADTKTILYQCILLKDSPIQALFSACALGILHQDNQLSETILTELKKRENSEEHVADIAYLTAQYYLVNKQPRKALSYLMTRVHIFPNCSQLRKVLANFLLDNYGGKRQYEYATSQIALSAITLVHASKTKKSNAMEDSQTLLVASKALEPVDKNRSLKLIQRAILLHPRNVNAWNALLAVH</sequence>
<dbReference type="GO" id="GO:0006401">
    <property type="term" value="P:RNA catabolic process"/>
    <property type="evidence" value="ECO:0007669"/>
    <property type="project" value="InterPro"/>
</dbReference>
<dbReference type="Pfam" id="PF13181">
    <property type="entry name" value="TPR_8"/>
    <property type="match status" value="2"/>
</dbReference>
<name>A0A1I8P3W2_STOCA</name>
<dbReference type="Proteomes" id="UP000095300">
    <property type="component" value="Unassembled WGS sequence"/>
</dbReference>
<keyword evidence="2 3" id="KW-0802">TPR repeat</keyword>
<evidence type="ECO:0000256" key="3">
    <source>
        <dbReference type="PROSITE-ProRule" id="PRU00339"/>
    </source>
</evidence>
<feature type="repeat" description="TPR" evidence="3">
    <location>
        <begin position="519"/>
        <end position="552"/>
    </location>
</feature>
<feature type="repeat" description="TPR" evidence="3">
    <location>
        <begin position="812"/>
        <end position="845"/>
    </location>
</feature>
<feature type="repeat" description="TPR" evidence="3">
    <location>
        <begin position="553"/>
        <end position="586"/>
    </location>
</feature>
<feature type="repeat" description="TPR" evidence="3">
    <location>
        <begin position="448"/>
        <end position="481"/>
    </location>
</feature>
<protein>
    <recommendedName>
        <fullName evidence="6">Tetratricopeptide repeat protein 37</fullName>
    </recommendedName>
</protein>
<dbReference type="SMART" id="SM00028">
    <property type="entry name" value="TPR"/>
    <property type="match status" value="15"/>
</dbReference>
<proteinExistence type="predicted"/>
<evidence type="ECO:0000256" key="2">
    <source>
        <dbReference type="ARBA" id="ARBA00022803"/>
    </source>
</evidence>
<dbReference type="Pfam" id="PF13432">
    <property type="entry name" value="TPR_16"/>
    <property type="match status" value="1"/>
</dbReference>